<comment type="caution">
    <text evidence="1">The sequence shown here is derived from an EMBL/GenBank/DDBJ whole genome shotgun (WGS) entry which is preliminary data.</text>
</comment>
<sequence length="70" mass="7707">MATKSNRDNPGKKGKGFNTSYTKFLKEVGKMSAERSIKESKALGLSITYVEEGKIIREDANGKQKVIGEI</sequence>
<evidence type="ECO:0000313" key="2">
    <source>
        <dbReference type="Proteomes" id="UP000030185"/>
    </source>
</evidence>
<gene>
    <name evidence="1" type="ORF">MYP_1223</name>
</gene>
<name>A0A098LAP6_9BACT</name>
<dbReference type="EMBL" id="BBLT01000002">
    <property type="protein sequence ID" value="GAL83995.1"/>
    <property type="molecule type" value="Genomic_DNA"/>
</dbReference>
<keyword evidence="2" id="KW-1185">Reference proteome</keyword>
<dbReference type="OrthoDB" id="965946at2"/>
<accession>A0A098LAP6</accession>
<evidence type="ECO:0000313" key="1">
    <source>
        <dbReference type="EMBL" id="GAL83995.1"/>
    </source>
</evidence>
<dbReference type="Proteomes" id="UP000030185">
    <property type="component" value="Unassembled WGS sequence"/>
</dbReference>
<dbReference type="RefSeq" id="WP_045459840.1">
    <property type="nucleotide sequence ID" value="NZ_BBLT01000002.1"/>
</dbReference>
<proteinExistence type="predicted"/>
<protein>
    <submittedName>
        <fullName evidence="1">Uncharacterized protein</fullName>
    </submittedName>
</protein>
<dbReference type="AlphaFoldDB" id="A0A098LAP6"/>
<reference evidence="1 2" key="1">
    <citation type="submission" date="2014-09" db="EMBL/GenBank/DDBJ databases">
        <title>Sporocytophaga myxococcoides PG-01 genome sequencing.</title>
        <authorList>
            <person name="Liu L."/>
            <person name="Gao P.J."/>
            <person name="Chen G.J."/>
            <person name="Wang L.S."/>
        </authorList>
    </citation>
    <scope>NUCLEOTIDE SEQUENCE [LARGE SCALE GENOMIC DNA]</scope>
    <source>
        <strain evidence="1 2">PG-01</strain>
    </source>
</reference>
<organism evidence="1 2">
    <name type="scientific">Sporocytophaga myxococcoides</name>
    <dbReference type="NCBI Taxonomy" id="153721"/>
    <lineage>
        <taxon>Bacteria</taxon>
        <taxon>Pseudomonadati</taxon>
        <taxon>Bacteroidota</taxon>
        <taxon>Cytophagia</taxon>
        <taxon>Cytophagales</taxon>
        <taxon>Cytophagaceae</taxon>
        <taxon>Sporocytophaga</taxon>
    </lineage>
</organism>